<reference evidence="2 3" key="1">
    <citation type="submission" date="2018-02" db="EMBL/GenBank/DDBJ databases">
        <title>Comparative genomes isolates from brazilian mangrove.</title>
        <authorList>
            <person name="Araujo J.E."/>
            <person name="Taketani R.G."/>
            <person name="Silva M.C.P."/>
            <person name="Loureco M.V."/>
            <person name="Andreote F.D."/>
        </authorList>
    </citation>
    <scope>NUCLEOTIDE SEQUENCE [LARGE SCALE GENOMIC DNA]</scope>
    <source>
        <strain evidence="2 3">NAP PRIS-MGV</strain>
    </source>
</reference>
<dbReference type="EMBL" id="PUIB01000028">
    <property type="protein sequence ID" value="PQO27076.1"/>
    <property type="molecule type" value="Genomic_DNA"/>
</dbReference>
<keyword evidence="1" id="KW-1133">Transmembrane helix</keyword>
<feature type="transmembrane region" description="Helical" evidence="1">
    <location>
        <begin position="20"/>
        <end position="39"/>
    </location>
</feature>
<keyword evidence="1" id="KW-0472">Membrane</keyword>
<accession>A0A2S8F4J0</accession>
<dbReference type="Gene3D" id="3.80.10.10">
    <property type="entry name" value="Ribonuclease Inhibitor"/>
    <property type="match status" value="1"/>
</dbReference>
<dbReference type="SUPFAM" id="SSF52047">
    <property type="entry name" value="RNI-like"/>
    <property type="match status" value="1"/>
</dbReference>
<proteinExistence type="predicted"/>
<dbReference type="Pfam" id="PF13516">
    <property type="entry name" value="LRR_6"/>
    <property type="match status" value="1"/>
</dbReference>
<dbReference type="AlphaFoldDB" id="A0A2S8F4J0"/>
<protein>
    <recommendedName>
        <fullName evidence="4">Leucine-rich repeat domain-containing protein</fullName>
    </recommendedName>
</protein>
<comment type="caution">
    <text evidence="2">The sequence shown here is derived from an EMBL/GenBank/DDBJ whole genome shotgun (WGS) entry which is preliminary data.</text>
</comment>
<dbReference type="InterPro" id="IPR032675">
    <property type="entry name" value="LRR_dom_sf"/>
</dbReference>
<name>A0A2S8F4J0_9BACT</name>
<evidence type="ECO:0008006" key="4">
    <source>
        <dbReference type="Google" id="ProtNLM"/>
    </source>
</evidence>
<dbReference type="InterPro" id="IPR001611">
    <property type="entry name" value="Leu-rich_rpt"/>
</dbReference>
<dbReference type="OrthoDB" id="279211at2"/>
<sequence length="262" mass="29697">MESARQDQAQPAKRKWRLRWSLRFLIGGVTLTCILFAWLGSIWHMGQVHEEVGTRIESFSTSSAFLSHVQWKLNETMSFQSPGSGNILNAEVKHSPQWMRNTGTELFWQRIKSISLDSELSQKKLAIAVNEISRLDRIESLRLTGNDFPEMYLAHIVTTIELDKLEAAHAGIGDGPIAWLRNSKITDLNLSSTRFSNAAVDDLPITLRRLQLMDTQIDDVGAAKLARLKNLIYLNLRQTSVSREVIKQLDENLPGCLIDWGK</sequence>
<evidence type="ECO:0000313" key="3">
    <source>
        <dbReference type="Proteomes" id="UP000239388"/>
    </source>
</evidence>
<evidence type="ECO:0000256" key="1">
    <source>
        <dbReference type="SAM" id="Phobius"/>
    </source>
</evidence>
<organism evidence="2 3">
    <name type="scientific">Blastopirellula marina</name>
    <dbReference type="NCBI Taxonomy" id="124"/>
    <lineage>
        <taxon>Bacteria</taxon>
        <taxon>Pseudomonadati</taxon>
        <taxon>Planctomycetota</taxon>
        <taxon>Planctomycetia</taxon>
        <taxon>Pirellulales</taxon>
        <taxon>Pirellulaceae</taxon>
        <taxon>Blastopirellula</taxon>
    </lineage>
</organism>
<dbReference type="Proteomes" id="UP000239388">
    <property type="component" value="Unassembled WGS sequence"/>
</dbReference>
<keyword evidence="1" id="KW-0812">Transmembrane</keyword>
<dbReference type="RefSeq" id="WP_105359622.1">
    <property type="nucleotide sequence ID" value="NZ_PUIB01000028.1"/>
</dbReference>
<gene>
    <name evidence="2" type="ORF">C5Y98_27880</name>
</gene>
<evidence type="ECO:0000313" key="2">
    <source>
        <dbReference type="EMBL" id="PQO27076.1"/>
    </source>
</evidence>